<feature type="compositionally biased region" description="Low complexity" evidence="1">
    <location>
        <begin position="381"/>
        <end position="396"/>
    </location>
</feature>
<dbReference type="GO" id="GO:0003700">
    <property type="term" value="F:DNA-binding transcription factor activity"/>
    <property type="evidence" value="ECO:0007669"/>
    <property type="project" value="InterPro"/>
</dbReference>
<reference evidence="3" key="1">
    <citation type="journal article" date="2020" name="Fungal Divers.">
        <title>Resolving the Mortierellaceae phylogeny through synthesis of multi-gene phylogenetics and phylogenomics.</title>
        <authorList>
            <person name="Vandepol N."/>
            <person name="Liber J."/>
            <person name="Desiro A."/>
            <person name="Na H."/>
            <person name="Kennedy M."/>
            <person name="Barry K."/>
            <person name="Grigoriev I.V."/>
            <person name="Miller A.N."/>
            <person name="O'Donnell K."/>
            <person name="Stajich J.E."/>
            <person name="Bonito G."/>
        </authorList>
    </citation>
    <scope>NUCLEOTIDE SEQUENCE</scope>
    <source>
        <strain evidence="3">NRRL 28262</strain>
    </source>
</reference>
<comment type="caution">
    <text evidence="3">The sequence shown here is derived from an EMBL/GenBank/DDBJ whole genome shotgun (WGS) entry which is preliminary data.</text>
</comment>
<dbReference type="Proteomes" id="UP001194580">
    <property type="component" value="Unassembled WGS sequence"/>
</dbReference>
<protein>
    <recommendedName>
        <fullName evidence="2">BZIP domain-containing protein</fullName>
    </recommendedName>
</protein>
<feature type="compositionally biased region" description="Basic and acidic residues" evidence="1">
    <location>
        <begin position="742"/>
        <end position="754"/>
    </location>
</feature>
<feature type="domain" description="BZIP" evidence="2">
    <location>
        <begin position="238"/>
        <end position="253"/>
    </location>
</feature>
<proteinExistence type="predicted"/>
<evidence type="ECO:0000256" key="1">
    <source>
        <dbReference type="SAM" id="MobiDB-lite"/>
    </source>
</evidence>
<feature type="compositionally biased region" description="Polar residues" evidence="1">
    <location>
        <begin position="209"/>
        <end position="235"/>
    </location>
</feature>
<dbReference type="EMBL" id="JAAAIL010001703">
    <property type="protein sequence ID" value="KAG0265985.1"/>
    <property type="molecule type" value="Genomic_DNA"/>
</dbReference>
<feature type="compositionally biased region" description="Low complexity" evidence="1">
    <location>
        <begin position="171"/>
        <end position="208"/>
    </location>
</feature>
<feature type="compositionally biased region" description="Low complexity" evidence="1">
    <location>
        <begin position="530"/>
        <end position="554"/>
    </location>
</feature>
<feature type="compositionally biased region" description="Basic residues" evidence="1">
    <location>
        <begin position="760"/>
        <end position="774"/>
    </location>
</feature>
<feature type="compositionally biased region" description="Basic and acidic residues" evidence="1">
    <location>
        <begin position="622"/>
        <end position="634"/>
    </location>
</feature>
<feature type="compositionally biased region" description="Low complexity" evidence="1">
    <location>
        <begin position="697"/>
        <end position="737"/>
    </location>
</feature>
<name>A0AAD4H2X6_9FUNG</name>
<feature type="compositionally biased region" description="Basic and acidic residues" evidence="1">
    <location>
        <begin position="789"/>
        <end position="800"/>
    </location>
</feature>
<feature type="compositionally biased region" description="Basic and acidic residues" evidence="1">
    <location>
        <begin position="324"/>
        <end position="343"/>
    </location>
</feature>
<feature type="compositionally biased region" description="Low complexity" evidence="1">
    <location>
        <begin position="502"/>
        <end position="515"/>
    </location>
</feature>
<organism evidence="3 4">
    <name type="scientific">Linnemannia exigua</name>
    <dbReference type="NCBI Taxonomy" id="604196"/>
    <lineage>
        <taxon>Eukaryota</taxon>
        <taxon>Fungi</taxon>
        <taxon>Fungi incertae sedis</taxon>
        <taxon>Mucoromycota</taxon>
        <taxon>Mortierellomycotina</taxon>
        <taxon>Mortierellomycetes</taxon>
        <taxon>Mortierellales</taxon>
        <taxon>Mortierellaceae</taxon>
        <taxon>Linnemannia</taxon>
    </lineage>
</organism>
<dbReference type="InterPro" id="IPR004827">
    <property type="entry name" value="bZIP"/>
</dbReference>
<evidence type="ECO:0000259" key="2">
    <source>
        <dbReference type="PROSITE" id="PS00036"/>
    </source>
</evidence>
<dbReference type="PROSITE" id="PS00036">
    <property type="entry name" value="BZIP_BASIC"/>
    <property type="match status" value="1"/>
</dbReference>
<gene>
    <name evidence="3" type="ORF">BGZ95_003163</name>
</gene>
<keyword evidence="4" id="KW-1185">Reference proteome</keyword>
<feature type="region of interest" description="Disordered" evidence="1">
    <location>
        <begin position="1"/>
        <end position="258"/>
    </location>
</feature>
<evidence type="ECO:0000313" key="3">
    <source>
        <dbReference type="EMBL" id="KAG0265985.1"/>
    </source>
</evidence>
<feature type="compositionally biased region" description="Polar residues" evidence="1">
    <location>
        <begin position="125"/>
        <end position="137"/>
    </location>
</feature>
<dbReference type="AlphaFoldDB" id="A0AAD4H2X6"/>
<dbReference type="Gene3D" id="1.20.5.170">
    <property type="match status" value="1"/>
</dbReference>
<accession>A0AAD4H2X6</accession>
<dbReference type="CDD" id="cd14688">
    <property type="entry name" value="bZIP_YAP"/>
    <property type="match status" value="1"/>
</dbReference>
<feature type="compositionally biased region" description="Low complexity" evidence="1">
    <location>
        <begin position="239"/>
        <end position="249"/>
    </location>
</feature>
<sequence>MLGSGPGPAPTPSMTLPPLRDLDKALGPESEHSRLANHHHSAPSGHQPRSQSSDPHLHQHFQQQQRPQQQSSQQAQQQQQYPQKLPPSQHGYQHHDQPNRYPSLGLPGSLWIAQDGQDEGKDLYMSTTRIDSVSSKDYSPHGHSHRHHPSASAHEPGPGRSESNSGHQHPHPQSQQHQQHQSRPESKSPTSANTTSSATASSKTSAQAGNSTGATTAGPTDGSNTGKTTTEQGRNSTKRAAQNRAAQRAFRQRKEEYVRELERKAARLQQAEGQIMFLMARNQELEAKFAQQSGSSGSPLPSPLLPQDSPRGGMVGVSAGGPMDRGERDRDRDREWAIHERVLESSGSFDHYHPSGQRPALGRHSSVQHLRQAYNASSPPLSNSSMKHLSLSSKLSAQESDQEVELQSRPHRHLHRHPSESSLNLHRSGSFPAFSTEPKDEDHKVAQRLLSFRGTPIDSHAETTSPTSTNRSPLPGSSGDIPMHYYPGSPLTPTHERPSLYSSSSVQNSRAASSAGVGPRSLPSPTSATHSEGSFPASSASSAHPPTPYHPSSSGYDLGKKRPSDGTVNWIGQDLYKNAQETHSPSHHPYHSVKKQASWSSLSEQRRIHAVKKQPSYGSISEYRHSWRNNKTESPEMPSDARFGGSAGNSNGSDRGSVTPALPRIPAQFSQRPPQPPATPQQQQPPSSFDREYPSPTAAAGSSSHGNNTSSTFSPPSNHSQHFHQQQQQHYSPSRSSAAAQHESHGPSDMDVVHENGSSGHHHHYSHQHQYQHQHHQEQSGYDSEDMDTYEHRRESSQDQ</sequence>
<feature type="compositionally biased region" description="Basic residues" evidence="1">
    <location>
        <begin position="585"/>
        <end position="594"/>
    </location>
</feature>
<feature type="compositionally biased region" description="Basic and acidic residues" evidence="1">
    <location>
        <begin position="20"/>
        <end position="34"/>
    </location>
</feature>
<feature type="compositionally biased region" description="Low complexity" evidence="1">
    <location>
        <begin position="291"/>
        <end position="310"/>
    </location>
</feature>
<feature type="compositionally biased region" description="Polar residues" evidence="1">
    <location>
        <begin position="462"/>
        <end position="472"/>
    </location>
</feature>
<dbReference type="SUPFAM" id="SSF57959">
    <property type="entry name" value="Leucine zipper domain"/>
    <property type="match status" value="1"/>
</dbReference>
<feature type="region of interest" description="Disordered" evidence="1">
    <location>
        <begin position="288"/>
        <end position="800"/>
    </location>
</feature>
<feature type="compositionally biased region" description="Low complexity" evidence="1">
    <location>
        <begin position="60"/>
        <end position="89"/>
    </location>
</feature>
<evidence type="ECO:0000313" key="4">
    <source>
        <dbReference type="Proteomes" id="UP001194580"/>
    </source>
</evidence>
<dbReference type="Pfam" id="PF00170">
    <property type="entry name" value="bZIP_1"/>
    <property type="match status" value="1"/>
</dbReference>
<feature type="compositionally biased region" description="Polar residues" evidence="1">
    <location>
        <begin position="365"/>
        <end position="380"/>
    </location>
</feature>
<dbReference type="InterPro" id="IPR046347">
    <property type="entry name" value="bZIP_sf"/>
</dbReference>